<dbReference type="EMBL" id="NNAY01002449">
    <property type="protein sequence ID" value="OXU21254.1"/>
    <property type="molecule type" value="Genomic_DNA"/>
</dbReference>
<comment type="caution">
    <text evidence="1">The sequence shown here is derived from an EMBL/GenBank/DDBJ whole genome shotgun (WGS) entry which is preliminary data.</text>
</comment>
<accession>A0A232ESC4</accession>
<evidence type="ECO:0000313" key="1">
    <source>
        <dbReference type="EMBL" id="OXU21254.1"/>
    </source>
</evidence>
<keyword evidence="2" id="KW-1185">Reference proteome</keyword>
<proteinExistence type="predicted"/>
<protein>
    <submittedName>
        <fullName evidence="1">Uncharacterized protein</fullName>
    </submittedName>
</protein>
<sequence>MVPAREVPYSHGACVSHQNVVNMHLDWICSLLVQCEIVYSGIRTTGTLTLEDTYVHNIQKYVNIEVS</sequence>
<organism evidence="1 2">
    <name type="scientific">Trichomalopsis sarcophagae</name>
    <dbReference type="NCBI Taxonomy" id="543379"/>
    <lineage>
        <taxon>Eukaryota</taxon>
        <taxon>Metazoa</taxon>
        <taxon>Ecdysozoa</taxon>
        <taxon>Arthropoda</taxon>
        <taxon>Hexapoda</taxon>
        <taxon>Insecta</taxon>
        <taxon>Pterygota</taxon>
        <taxon>Neoptera</taxon>
        <taxon>Endopterygota</taxon>
        <taxon>Hymenoptera</taxon>
        <taxon>Apocrita</taxon>
        <taxon>Proctotrupomorpha</taxon>
        <taxon>Chalcidoidea</taxon>
        <taxon>Pteromalidae</taxon>
        <taxon>Pteromalinae</taxon>
        <taxon>Trichomalopsis</taxon>
    </lineage>
</organism>
<dbReference type="AlphaFoldDB" id="A0A232ESC4"/>
<gene>
    <name evidence="1" type="ORF">TSAR_015365</name>
</gene>
<reference evidence="1 2" key="1">
    <citation type="journal article" date="2017" name="Curr. Biol.">
        <title>The Evolution of Venom by Co-option of Single-Copy Genes.</title>
        <authorList>
            <person name="Martinson E.O."/>
            <person name="Mrinalini"/>
            <person name="Kelkar Y.D."/>
            <person name="Chang C.H."/>
            <person name="Werren J.H."/>
        </authorList>
    </citation>
    <scope>NUCLEOTIDE SEQUENCE [LARGE SCALE GENOMIC DNA]</scope>
    <source>
        <strain evidence="1 2">Alberta</strain>
        <tissue evidence="1">Whole body</tissue>
    </source>
</reference>
<dbReference type="Proteomes" id="UP000215335">
    <property type="component" value="Unassembled WGS sequence"/>
</dbReference>
<evidence type="ECO:0000313" key="2">
    <source>
        <dbReference type="Proteomes" id="UP000215335"/>
    </source>
</evidence>
<name>A0A232ESC4_9HYME</name>